<accession>A0A543I1S4</accession>
<feature type="domain" description="HTH luxR-type" evidence="4">
    <location>
        <begin position="140"/>
        <end position="205"/>
    </location>
</feature>
<dbReference type="InterPro" id="IPR000792">
    <property type="entry name" value="Tscrpt_reg_LuxR_C"/>
</dbReference>
<dbReference type="InterPro" id="IPR001789">
    <property type="entry name" value="Sig_transdc_resp-reg_receiver"/>
</dbReference>
<name>A0A543I1S4_9MICO</name>
<dbReference type="SUPFAM" id="SSF46894">
    <property type="entry name" value="C-terminal effector domain of the bipartite response regulators"/>
    <property type="match status" value="1"/>
</dbReference>
<evidence type="ECO:0000256" key="2">
    <source>
        <dbReference type="ARBA" id="ARBA00023125"/>
    </source>
</evidence>
<dbReference type="InterPro" id="IPR016032">
    <property type="entry name" value="Sig_transdc_resp-reg_C-effctor"/>
</dbReference>
<comment type="caution">
    <text evidence="6">The sequence shown here is derived from an EMBL/GenBank/DDBJ whole genome shotgun (WGS) entry which is preliminary data.</text>
</comment>
<dbReference type="PANTHER" id="PTHR45566">
    <property type="entry name" value="HTH-TYPE TRANSCRIPTIONAL REGULATOR YHJB-RELATED"/>
    <property type="match status" value="1"/>
</dbReference>
<evidence type="ECO:0000256" key="3">
    <source>
        <dbReference type="PROSITE-ProRule" id="PRU00169"/>
    </source>
</evidence>
<protein>
    <submittedName>
        <fullName evidence="6">LuxR family two component transcriptional regulator</fullName>
    </submittedName>
</protein>
<keyword evidence="7" id="KW-1185">Reference proteome</keyword>
<gene>
    <name evidence="6" type="ORF">FBY41_0903</name>
</gene>
<dbReference type="SMART" id="SM00448">
    <property type="entry name" value="REC"/>
    <property type="match status" value="1"/>
</dbReference>
<dbReference type="InterPro" id="IPR058245">
    <property type="entry name" value="NreC/VraR/RcsB-like_REC"/>
</dbReference>
<organism evidence="6 7">
    <name type="scientific">Humibacillus xanthopallidus</name>
    <dbReference type="NCBI Taxonomy" id="412689"/>
    <lineage>
        <taxon>Bacteria</taxon>
        <taxon>Bacillati</taxon>
        <taxon>Actinomycetota</taxon>
        <taxon>Actinomycetes</taxon>
        <taxon>Micrococcales</taxon>
        <taxon>Intrasporangiaceae</taxon>
        <taxon>Humibacillus</taxon>
    </lineage>
</organism>
<dbReference type="PROSITE" id="PS50110">
    <property type="entry name" value="RESPONSE_REGULATORY"/>
    <property type="match status" value="1"/>
</dbReference>
<dbReference type="GO" id="GO:0003677">
    <property type="term" value="F:DNA binding"/>
    <property type="evidence" value="ECO:0007669"/>
    <property type="project" value="UniProtKB-KW"/>
</dbReference>
<dbReference type="PROSITE" id="PS50043">
    <property type="entry name" value="HTH_LUXR_2"/>
    <property type="match status" value="1"/>
</dbReference>
<dbReference type="RefSeq" id="WP_185748884.1">
    <property type="nucleotide sequence ID" value="NZ_VFPM01000001.1"/>
</dbReference>
<feature type="domain" description="Response regulatory" evidence="5">
    <location>
        <begin position="2"/>
        <end position="117"/>
    </location>
</feature>
<dbReference type="CDD" id="cd06170">
    <property type="entry name" value="LuxR_C_like"/>
    <property type="match status" value="1"/>
</dbReference>
<evidence type="ECO:0000259" key="5">
    <source>
        <dbReference type="PROSITE" id="PS50110"/>
    </source>
</evidence>
<dbReference type="Pfam" id="PF00196">
    <property type="entry name" value="GerE"/>
    <property type="match status" value="1"/>
</dbReference>
<dbReference type="EMBL" id="VFPM01000001">
    <property type="protein sequence ID" value="TQM64534.1"/>
    <property type="molecule type" value="Genomic_DNA"/>
</dbReference>
<dbReference type="AlphaFoldDB" id="A0A543I1S4"/>
<feature type="modified residue" description="4-aspartylphosphate" evidence="3">
    <location>
        <position position="52"/>
    </location>
</feature>
<evidence type="ECO:0000259" key="4">
    <source>
        <dbReference type="PROSITE" id="PS50043"/>
    </source>
</evidence>
<evidence type="ECO:0000313" key="7">
    <source>
        <dbReference type="Proteomes" id="UP000316747"/>
    </source>
</evidence>
<dbReference type="PRINTS" id="PR00038">
    <property type="entry name" value="HTHLUXR"/>
</dbReference>
<dbReference type="InterPro" id="IPR036388">
    <property type="entry name" value="WH-like_DNA-bd_sf"/>
</dbReference>
<dbReference type="Gene3D" id="1.10.10.10">
    <property type="entry name" value="Winged helix-like DNA-binding domain superfamily/Winged helix DNA-binding domain"/>
    <property type="match status" value="1"/>
</dbReference>
<keyword evidence="2" id="KW-0238">DNA-binding</keyword>
<dbReference type="CDD" id="cd17535">
    <property type="entry name" value="REC_NarL-like"/>
    <property type="match status" value="1"/>
</dbReference>
<dbReference type="InterPro" id="IPR011006">
    <property type="entry name" value="CheY-like_superfamily"/>
</dbReference>
<evidence type="ECO:0000256" key="1">
    <source>
        <dbReference type="ARBA" id="ARBA00022553"/>
    </source>
</evidence>
<dbReference type="PANTHER" id="PTHR45566:SF1">
    <property type="entry name" value="HTH-TYPE TRANSCRIPTIONAL REGULATOR YHJB-RELATED"/>
    <property type="match status" value="1"/>
</dbReference>
<dbReference type="InterPro" id="IPR051015">
    <property type="entry name" value="EvgA-like"/>
</dbReference>
<dbReference type="SMART" id="SM00421">
    <property type="entry name" value="HTH_LUXR"/>
    <property type="match status" value="1"/>
</dbReference>
<dbReference type="GO" id="GO:0006355">
    <property type="term" value="P:regulation of DNA-templated transcription"/>
    <property type="evidence" value="ECO:0007669"/>
    <property type="project" value="InterPro"/>
</dbReference>
<dbReference type="Gene3D" id="3.40.50.2300">
    <property type="match status" value="1"/>
</dbReference>
<dbReference type="GO" id="GO:0000160">
    <property type="term" value="P:phosphorelay signal transduction system"/>
    <property type="evidence" value="ECO:0007669"/>
    <property type="project" value="InterPro"/>
</dbReference>
<sequence length="216" mass="23088">MRIVVADDHQVLLDTLSASLTERGHDVVAREVTSEGALDAVLALDPDACLLDYSYPGGTCHAALSSMTACRPRTHVVVLSASSEPGVVAGVLAAGATGFVSKTRSIDEICDALARAARGQVAVDARLLQQALAAPSAKGPLWSLRFLTEREWDVLKCLTRGLTTKQIACELGIRHATARTHVQHLLAKLGVHSRLEAAALMTKHADSKTWPLRLRE</sequence>
<dbReference type="Pfam" id="PF00072">
    <property type="entry name" value="Response_reg"/>
    <property type="match status" value="1"/>
</dbReference>
<dbReference type="SUPFAM" id="SSF52172">
    <property type="entry name" value="CheY-like"/>
    <property type="match status" value="1"/>
</dbReference>
<dbReference type="Proteomes" id="UP000316747">
    <property type="component" value="Unassembled WGS sequence"/>
</dbReference>
<evidence type="ECO:0000313" key="6">
    <source>
        <dbReference type="EMBL" id="TQM64534.1"/>
    </source>
</evidence>
<proteinExistence type="predicted"/>
<keyword evidence="1 3" id="KW-0597">Phosphoprotein</keyword>
<reference evidence="6 7" key="1">
    <citation type="submission" date="2019-06" db="EMBL/GenBank/DDBJ databases">
        <title>Genome sequencing of plant associated microbes to promote plant fitness in Sorghum bicolor and Oryza sativa.</title>
        <authorList>
            <person name="Coleman-Derr D."/>
        </authorList>
    </citation>
    <scope>NUCLEOTIDE SEQUENCE [LARGE SCALE GENOMIC DNA]</scope>
    <source>
        <strain evidence="6 7">KV-663</strain>
    </source>
</reference>